<proteinExistence type="predicted"/>
<feature type="region of interest" description="Disordered" evidence="2">
    <location>
        <begin position="213"/>
        <end position="351"/>
    </location>
</feature>
<keyword evidence="1" id="KW-0175">Coiled coil</keyword>
<feature type="compositionally biased region" description="Polar residues" evidence="2">
    <location>
        <begin position="259"/>
        <end position="270"/>
    </location>
</feature>
<evidence type="ECO:0000313" key="5">
    <source>
        <dbReference type="Proteomes" id="UP000078397"/>
    </source>
</evidence>
<feature type="compositionally biased region" description="Polar residues" evidence="2">
    <location>
        <begin position="723"/>
        <end position="732"/>
    </location>
</feature>
<keyword evidence="5" id="KW-1185">Reference proteome</keyword>
<feature type="compositionally biased region" description="Low complexity" evidence="2">
    <location>
        <begin position="699"/>
        <end position="715"/>
    </location>
</feature>
<feature type="compositionally biased region" description="Basic and acidic residues" evidence="2">
    <location>
        <begin position="637"/>
        <end position="649"/>
    </location>
</feature>
<gene>
    <name evidence="4" type="ORF">VFPPC_07251</name>
</gene>
<feature type="compositionally biased region" description="Polar residues" evidence="2">
    <location>
        <begin position="536"/>
        <end position="552"/>
    </location>
</feature>
<dbReference type="Pfam" id="PF15456">
    <property type="entry name" value="Uds1"/>
    <property type="match status" value="1"/>
</dbReference>
<evidence type="ECO:0000256" key="1">
    <source>
        <dbReference type="SAM" id="Coils"/>
    </source>
</evidence>
<feature type="domain" description="Up-regulated during septation protein 1" evidence="3">
    <location>
        <begin position="386"/>
        <end position="501"/>
    </location>
</feature>
<feature type="coiled-coil region" evidence="1">
    <location>
        <begin position="466"/>
        <end position="500"/>
    </location>
</feature>
<reference evidence="4 5" key="1">
    <citation type="journal article" date="2016" name="PLoS Pathog.">
        <title>Biosynthesis of antibiotic leucinostatins in bio-control fungus Purpureocillium lilacinum and their inhibition on phytophthora revealed by genome mining.</title>
        <authorList>
            <person name="Wang G."/>
            <person name="Liu Z."/>
            <person name="Lin R."/>
            <person name="Li E."/>
            <person name="Mao Z."/>
            <person name="Ling J."/>
            <person name="Yang Y."/>
            <person name="Yin W.B."/>
            <person name="Xie B."/>
        </authorList>
    </citation>
    <scope>NUCLEOTIDE SEQUENCE [LARGE SCALE GENOMIC DNA]</scope>
    <source>
        <strain evidence="4">170</strain>
    </source>
</reference>
<dbReference type="STRING" id="1380566.A0A179FAC3"/>
<feature type="compositionally biased region" description="Low complexity" evidence="2">
    <location>
        <begin position="236"/>
        <end position="250"/>
    </location>
</feature>
<feature type="compositionally biased region" description="Low complexity" evidence="2">
    <location>
        <begin position="662"/>
        <end position="690"/>
    </location>
</feature>
<evidence type="ECO:0000256" key="2">
    <source>
        <dbReference type="SAM" id="MobiDB-lite"/>
    </source>
</evidence>
<evidence type="ECO:0000259" key="3">
    <source>
        <dbReference type="Pfam" id="PF15456"/>
    </source>
</evidence>
<comment type="caution">
    <text evidence="4">The sequence shown here is derived from an EMBL/GenBank/DDBJ whole genome shotgun (WGS) entry which is preliminary data.</text>
</comment>
<feature type="compositionally biased region" description="Low complexity" evidence="2">
    <location>
        <begin position="19"/>
        <end position="36"/>
    </location>
</feature>
<dbReference type="Proteomes" id="UP000078397">
    <property type="component" value="Unassembled WGS sequence"/>
</dbReference>
<feature type="region of interest" description="Disordered" evidence="2">
    <location>
        <begin position="125"/>
        <end position="149"/>
    </location>
</feature>
<name>A0A179FAC3_METCM</name>
<dbReference type="InterPro" id="IPR029191">
    <property type="entry name" value="Uds1"/>
</dbReference>
<feature type="region of interest" description="Disordered" evidence="2">
    <location>
        <begin position="617"/>
        <end position="738"/>
    </location>
</feature>
<feature type="compositionally biased region" description="Polar residues" evidence="2">
    <location>
        <begin position="220"/>
        <end position="230"/>
    </location>
</feature>
<sequence>MAHIATCIANLEPGSISKPSSPALSMLSTTPPTSSMEKPFAWRMLPTDQKKYQLFPKDKQLPNLNINKSLDPEMAFAVAMGDRNDKQVASSTLRLRVNQHNPIRRRKISVPELEPMTTVQEIAMDSPTIPGRPPLHERSASAPEDAREERQRAPIFINDIRLPIGDELSMCIDEALPPHAFGAPVSQSCARRLTPLVIPANELPAPLLQSRVSSAKLRSDSTPPMTSSRSARIENSPLSRSRITPSTSSPDLSYPRSATIETSSTVTLPTPISAPIMESHRASPRPWDGASIRSAQSDRGVLPPLLDEPRKPNVHMHRRGASESSTSMMDRGRPRKRAEVRNNNGPILKSNDTKRAMSCERRAFEELPKGWKPSEAVQKLSAKDITALHKQALGQAERFEVLKIEDVDALSKELRHLDERTDYLRRTYTSLRAGRRNLHSRICQYLRSPRVAKFSHESMLKQEEALAELDASIDDWVTKLEQAENRRTRVRQKLLEHVAAATLLPVASAGPGVTEPLQQVMSPGGPRELSTPPRSPSKTEFASRAGSASPSPQRVVAQVPSTILEQPVVEEAAENGSSLSRADSAVTLKRSDVESIRIYAGDDVYALLADVENEISKMGAGSSPTPTPEPTTATAKEIQHQRQRSHEKLSGWANGPSPPPLGSGAASSTSAGPKETTPGTINTTPTTTPTAAPPPQPTPSSSSKTTGSVAAAVAAINRDCKNATPSPVSPNTKDGGKEDAILLTSAVFKP</sequence>
<organism evidence="4 5">
    <name type="scientific">Pochonia chlamydosporia 170</name>
    <dbReference type="NCBI Taxonomy" id="1380566"/>
    <lineage>
        <taxon>Eukaryota</taxon>
        <taxon>Fungi</taxon>
        <taxon>Dikarya</taxon>
        <taxon>Ascomycota</taxon>
        <taxon>Pezizomycotina</taxon>
        <taxon>Sordariomycetes</taxon>
        <taxon>Hypocreomycetidae</taxon>
        <taxon>Hypocreales</taxon>
        <taxon>Clavicipitaceae</taxon>
        <taxon>Pochonia</taxon>
    </lineage>
</organism>
<evidence type="ECO:0000313" key="4">
    <source>
        <dbReference type="EMBL" id="OAQ62059.1"/>
    </source>
</evidence>
<feature type="region of interest" description="Disordered" evidence="2">
    <location>
        <begin position="18"/>
        <end position="37"/>
    </location>
</feature>
<dbReference type="KEGG" id="pchm:VFPPC_07251"/>
<protein>
    <submittedName>
        <fullName evidence="4">Up-regulated during septation domain-containing protein</fullName>
    </submittedName>
</protein>
<accession>A0A179FAC3</accession>
<dbReference type="RefSeq" id="XP_018139763.1">
    <property type="nucleotide sequence ID" value="XM_018286146.1"/>
</dbReference>
<dbReference type="GeneID" id="28850140"/>
<dbReference type="AlphaFoldDB" id="A0A179FAC3"/>
<feature type="compositionally biased region" description="Basic and acidic residues" evidence="2">
    <location>
        <begin position="134"/>
        <end position="149"/>
    </location>
</feature>
<dbReference type="OrthoDB" id="5429395at2759"/>
<feature type="region of interest" description="Disordered" evidence="2">
    <location>
        <begin position="510"/>
        <end position="556"/>
    </location>
</feature>
<dbReference type="EMBL" id="LSBJ02000007">
    <property type="protein sequence ID" value="OAQ62059.1"/>
    <property type="molecule type" value="Genomic_DNA"/>
</dbReference>